<keyword evidence="2 6" id="KW-0812">Transmembrane</keyword>
<comment type="subcellular location">
    <subcellularLocation>
        <location evidence="1">Membrane</location>
        <topology evidence="1">Multi-pass membrane protein</topology>
    </subcellularLocation>
    <subcellularLocation>
        <location evidence="6">Plastid</location>
        <location evidence="6">Chloroplast thylakoid membrane</location>
        <topology evidence="6">Multi-pass membrane protein</topology>
    </subcellularLocation>
</comment>
<feature type="transmembrane region" description="Helical" evidence="7">
    <location>
        <begin position="20"/>
        <end position="40"/>
    </location>
</feature>
<dbReference type="InterPro" id="IPR007816">
    <property type="entry name" value="ResB-like_domain"/>
</dbReference>
<evidence type="ECO:0000256" key="6">
    <source>
        <dbReference type="HAMAP-Rule" id="MF_01392"/>
    </source>
</evidence>
<proteinExistence type="inferred from homology"/>
<comment type="function">
    <text evidence="6">Required during biogenesis of c-type cytochromes (cytochrome c6 and cytochrome f) at the step of heme attachment.</text>
</comment>
<evidence type="ECO:0000256" key="1">
    <source>
        <dbReference type="ARBA" id="ARBA00004141"/>
    </source>
</evidence>
<comment type="subunit">
    <text evidence="6">May interact with CcsA.</text>
</comment>
<keyword evidence="9" id="KW-0934">Plastid</keyword>
<dbReference type="InterPro" id="IPR023494">
    <property type="entry name" value="Cyt_c_bgen_Ccs1/CcsB/ResB"/>
</dbReference>
<keyword evidence="4 6" id="KW-1133">Transmembrane helix</keyword>
<gene>
    <name evidence="6 9" type="primary">ccs1</name>
</gene>
<geneLocation type="chloroplast" evidence="9"/>
<organism evidence="9">
    <name type="scientific">Digenea simplex</name>
    <name type="common">Marine red alga</name>
    <name type="synonym">Conferva simplex</name>
    <dbReference type="NCBI Taxonomy" id="945030"/>
    <lineage>
        <taxon>Eukaryota</taxon>
        <taxon>Rhodophyta</taxon>
        <taxon>Florideophyceae</taxon>
        <taxon>Rhodymeniophycidae</taxon>
        <taxon>Ceramiales</taxon>
        <taxon>Rhodomelaceae</taxon>
        <taxon>Polysiphonioideae</taxon>
        <taxon>Digenea</taxon>
    </lineage>
</organism>
<dbReference type="AlphaFoldDB" id="A0A1Z1MUA2"/>
<protein>
    <recommendedName>
        <fullName evidence="6">Cytochrome c biogenesis protein Ccs1</fullName>
    </recommendedName>
</protein>
<dbReference type="PANTHER" id="PTHR31566">
    <property type="entry name" value="CYTOCHROME C BIOGENESIS PROTEIN CCS1, CHLOROPLASTIC"/>
    <property type="match status" value="1"/>
</dbReference>
<dbReference type="PANTHER" id="PTHR31566:SF0">
    <property type="entry name" value="CYTOCHROME C BIOGENESIS PROTEIN CCS1, CHLOROPLASTIC"/>
    <property type="match status" value="1"/>
</dbReference>
<dbReference type="GeneID" id="33362136"/>
<feature type="transmembrane region" description="Helical" evidence="7">
    <location>
        <begin position="140"/>
        <end position="159"/>
    </location>
</feature>
<evidence type="ECO:0000313" key="9">
    <source>
        <dbReference type="EMBL" id="ARW69459.1"/>
    </source>
</evidence>
<evidence type="ECO:0000256" key="7">
    <source>
        <dbReference type="SAM" id="Phobius"/>
    </source>
</evidence>
<reference evidence="9" key="1">
    <citation type="journal article" date="2017" name="J. Phycol.">
        <title>Analysis of chloroplast genomes and a supermatrix inform reclassification of the Rhodomelaceae (Rhodophyta).</title>
        <authorList>
            <person name="Diaz-Tapia P."/>
            <person name="Maggs C.A."/>
            <person name="West J.A."/>
            <person name="Verbruggen H."/>
        </authorList>
    </citation>
    <scope>NUCLEOTIDE SEQUENCE</scope>
    <source>
        <strain evidence="9">PD1820</strain>
    </source>
</reference>
<comment type="similarity">
    <text evidence="6">Belongs to the Ccs1/CcsB family.</text>
</comment>
<dbReference type="HAMAP" id="MF_01392">
    <property type="entry name" value="CytC_Ccs1"/>
    <property type="match status" value="1"/>
</dbReference>
<evidence type="ECO:0000256" key="2">
    <source>
        <dbReference type="ARBA" id="ARBA00022692"/>
    </source>
</evidence>
<feature type="transmembrane region" description="Helical" evidence="7">
    <location>
        <begin position="80"/>
        <end position="102"/>
    </location>
</feature>
<name>A0A1Z1MUA2_DIGSM</name>
<keyword evidence="3 6" id="KW-0201">Cytochrome c-type biogenesis</keyword>
<evidence type="ECO:0000256" key="3">
    <source>
        <dbReference type="ARBA" id="ARBA00022748"/>
    </source>
</evidence>
<dbReference type="GO" id="GO:0009535">
    <property type="term" value="C:chloroplast thylakoid membrane"/>
    <property type="evidence" value="ECO:0007669"/>
    <property type="project" value="UniProtKB-SubCell"/>
</dbReference>
<feature type="domain" description="ResB-like" evidence="8">
    <location>
        <begin position="21"/>
        <end position="293"/>
    </location>
</feature>
<dbReference type="RefSeq" id="YP_009399640.1">
    <property type="nucleotide sequence ID" value="NC_035298.1"/>
</dbReference>
<evidence type="ECO:0000256" key="4">
    <source>
        <dbReference type="ARBA" id="ARBA00022989"/>
    </source>
</evidence>
<feature type="transmembrane region" description="Helical" evidence="7">
    <location>
        <begin position="379"/>
        <end position="398"/>
    </location>
</feature>
<accession>A0A1Z1MUA2</accession>
<evidence type="ECO:0000256" key="5">
    <source>
        <dbReference type="ARBA" id="ARBA00023136"/>
    </source>
</evidence>
<feature type="transmembrane region" description="Helical" evidence="7">
    <location>
        <begin position="171"/>
        <end position="194"/>
    </location>
</feature>
<keyword evidence="9" id="KW-0150">Chloroplast</keyword>
<sequence>MFNFEPRNFLWTVAKSFANLSLAIIILFVIILFSVIGSVIEQNQDISYYQVNYPMISSKLIDINWKIITNLGIDHIFQTWWFITVLLLFIFSLASCSFVTQLPSLRNARRWKFVSKPITIRNQFSFQNNDFIQDNCLTNLIYSLLDANFFVFYQGYSVYSYKGLYGRVAPIFVHLSIITILIGSMLSSLFSFVAQELVPNGEIFHIKNIIYSGFFSRLPLDLFTKVENFSIKYNFDDSIQQFFSEISFFSSNRIGLSKESLAVNYPIKFHGITIYQTDWELNALRLNFGLETELQKKILKMSIGNKNFWLSNLYITNDKQLFFLIFNLQDSILICNSNGLVIGKVPVGQVFYIDNIPFMIKDIITSTGLQLKMDLGVRLVYLGFFVLMLSSILSYLSYSQVWIYKNFNSLEFIASTNRANLFFEEDISLISNNYQFYCDFDICKYFHCTEKVLK</sequence>
<dbReference type="Pfam" id="PF05140">
    <property type="entry name" value="ResB"/>
    <property type="match status" value="1"/>
</dbReference>
<keyword evidence="6" id="KW-0793">Thylakoid</keyword>
<dbReference type="GO" id="GO:0017004">
    <property type="term" value="P:cytochrome complex assembly"/>
    <property type="evidence" value="ECO:0007669"/>
    <property type="project" value="UniProtKB-UniRule"/>
</dbReference>
<dbReference type="EMBL" id="MF101465">
    <property type="protein sequence ID" value="ARW69459.1"/>
    <property type="molecule type" value="Genomic_DNA"/>
</dbReference>
<evidence type="ECO:0000259" key="8">
    <source>
        <dbReference type="Pfam" id="PF05140"/>
    </source>
</evidence>
<keyword evidence="5 6" id="KW-0472">Membrane</keyword>